<gene>
    <name evidence="1" type="ORF">M6B38_109715</name>
</gene>
<dbReference type="EMBL" id="JANAVB010038656">
    <property type="protein sequence ID" value="KAJ6800453.1"/>
    <property type="molecule type" value="Genomic_DNA"/>
</dbReference>
<reference evidence="1" key="2">
    <citation type="submission" date="2023-04" db="EMBL/GenBank/DDBJ databases">
        <authorList>
            <person name="Bruccoleri R.E."/>
            <person name="Oakeley E.J."/>
            <person name="Faust A.-M."/>
            <person name="Dessus-Babus S."/>
            <person name="Altorfer M."/>
            <person name="Burckhardt D."/>
            <person name="Oertli M."/>
            <person name="Naumann U."/>
            <person name="Petersen F."/>
            <person name="Wong J."/>
        </authorList>
    </citation>
    <scope>NUCLEOTIDE SEQUENCE</scope>
    <source>
        <strain evidence="1">GSM-AAB239-AS_SAM_17_03QT</strain>
        <tissue evidence="1">Leaf</tissue>
    </source>
</reference>
<accession>A0AAX6E940</accession>
<organism evidence="1 2">
    <name type="scientific">Iris pallida</name>
    <name type="common">Sweet iris</name>
    <dbReference type="NCBI Taxonomy" id="29817"/>
    <lineage>
        <taxon>Eukaryota</taxon>
        <taxon>Viridiplantae</taxon>
        <taxon>Streptophyta</taxon>
        <taxon>Embryophyta</taxon>
        <taxon>Tracheophyta</taxon>
        <taxon>Spermatophyta</taxon>
        <taxon>Magnoliopsida</taxon>
        <taxon>Liliopsida</taxon>
        <taxon>Asparagales</taxon>
        <taxon>Iridaceae</taxon>
        <taxon>Iridoideae</taxon>
        <taxon>Irideae</taxon>
        <taxon>Iris</taxon>
    </lineage>
</organism>
<dbReference type="Proteomes" id="UP001140949">
    <property type="component" value="Unassembled WGS sequence"/>
</dbReference>
<protein>
    <submittedName>
        <fullName evidence="1">Protein SHOOT GRAVITROPISM 6 isoform X1</fullName>
    </submittedName>
</protein>
<evidence type="ECO:0000313" key="2">
    <source>
        <dbReference type="Proteomes" id="UP001140949"/>
    </source>
</evidence>
<comment type="caution">
    <text evidence="1">The sequence shown here is derived from an EMBL/GenBank/DDBJ whole genome shotgun (WGS) entry which is preliminary data.</text>
</comment>
<dbReference type="AlphaFoldDB" id="A0AAX6E940"/>
<dbReference type="PANTHER" id="PTHR23120">
    <property type="entry name" value="MAESTRO-RELATED HEAT DOMAIN-CONTAINING"/>
    <property type="match status" value="1"/>
</dbReference>
<proteinExistence type="predicted"/>
<sequence length="96" mass="10730">MKVMASLIQVLNIFTHRHSLALSACTTLVSIEPRLPMETRNRVLKAMLGFFALPNDPLDIVDPLIKNLITLLSVILLTSNNKAFTQNFAIACMDYL</sequence>
<dbReference type="GO" id="GO:0005737">
    <property type="term" value="C:cytoplasm"/>
    <property type="evidence" value="ECO:0007669"/>
    <property type="project" value="TreeGrafter"/>
</dbReference>
<keyword evidence="2" id="KW-1185">Reference proteome</keyword>
<dbReference type="InterPro" id="IPR045206">
    <property type="entry name" value="Maestro_heat-like_prot"/>
</dbReference>
<evidence type="ECO:0000313" key="1">
    <source>
        <dbReference type="EMBL" id="KAJ6800453.1"/>
    </source>
</evidence>
<dbReference type="PANTHER" id="PTHR23120:SF0">
    <property type="entry name" value="MAESTRO HEAT-LIKE REPEAT FAMILY MEMBER 1"/>
    <property type="match status" value="1"/>
</dbReference>
<reference evidence="1" key="1">
    <citation type="journal article" date="2023" name="GigaByte">
        <title>Genome assembly of the bearded iris, Iris pallida Lam.</title>
        <authorList>
            <person name="Bruccoleri R.E."/>
            <person name="Oakeley E.J."/>
            <person name="Faust A.M.E."/>
            <person name="Altorfer M."/>
            <person name="Dessus-Babus S."/>
            <person name="Burckhardt D."/>
            <person name="Oertli M."/>
            <person name="Naumann U."/>
            <person name="Petersen F."/>
            <person name="Wong J."/>
        </authorList>
    </citation>
    <scope>NUCLEOTIDE SEQUENCE</scope>
    <source>
        <strain evidence="1">GSM-AAB239-AS_SAM_17_03QT</strain>
    </source>
</reference>
<name>A0AAX6E940_IRIPA</name>